<accession>A0AAD7TL51</accession>
<dbReference type="InterPro" id="IPR013154">
    <property type="entry name" value="ADH-like_N"/>
</dbReference>
<dbReference type="PANTHER" id="PTHR45348">
    <property type="entry name" value="HYPOTHETICAL OXIDOREDUCTASE (EUROFUNG)"/>
    <property type="match status" value="1"/>
</dbReference>
<dbReference type="InterPro" id="IPR047122">
    <property type="entry name" value="Trans-enoyl_RdTase-like"/>
</dbReference>
<keyword evidence="3" id="KW-1185">Reference proteome</keyword>
<dbReference type="AlphaFoldDB" id="A0AAD7TL51"/>
<protein>
    <recommendedName>
        <fullName evidence="1">Enoyl reductase (ER) domain-containing protein</fullName>
    </recommendedName>
</protein>
<dbReference type="SUPFAM" id="SSF51735">
    <property type="entry name" value="NAD(P)-binding Rossmann-fold domains"/>
    <property type="match status" value="1"/>
</dbReference>
<evidence type="ECO:0000313" key="2">
    <source>
        <dbReference type="EMBL" id="KAJ8468614.1"/>
    </source>
</evidence>
<dbReference type="Gene3D" id="3.90.180.10">
    <property type="entry name" value="Medium-chain alcohol dehydrogenases, catalytic domain"/>
    <property type="match status" value="1"/>
</dbReference>
<dbReference type="SMART" id="SM00829">
    <property type="entry name" value="PKS_ER"/>
    <property type="match status" value="1"/>
</dbReference>
<dbReference type="Pfam" id="PF00107">
    <property type="entry name" value="ADH_zinc_N"/>
    <property type="match status" value="1"/>
</dbReference>
<dbReference type="PANTHER" id="PTHR45348:SF2">
    <property type="entry name" value="ZINC-TYPE ALCOHOL DEHYDROGENASE-LIKE PROTEIN C2E1P3.01"/>
    <property type="match status" value="1"/>
</dbReference>
<comment type="caution">
    <text evidence="2">The sequence shown here is derived from an EMBL/GenBank/DDBJ whole genome shotgun (WGS) entry which is preliminary data.</text>
</comment>
<dbReference type="SUPFAM" id="SSF50129">
    <property type="entry name" value="GroES-like"/>
    <property type="match status" value="1"/>
</dbReference>
<name>A0AAD7TL51_9APHY</name>
<dbReference type="GO" id="GO:0016651">
    <property type="term" value="F:oxidoreductase activity, acting on NAD(P)H"/>
    <property type="evidence" value="ECO:0007669"/>
    <property type="project" value="InterPro"/>
</dbReference>
<proteinExistence type="predicted"/>
<dbReference type="CDD" id="cd08249">
    <property type="entry name" value="enoyl_reductase_like"/>
    <property type="match status" value="1"/>
</dbReference>
<dbReference type="InterPro" id="IPR011032">
    <property type="entry name" value="GroES-like_sf"/>
</dbReference>
<evidence type="ECO:0000259" key="1">
    <source>
        <dbReference type="SMART" id="SM00829"/>
    </source>
</evidence>
<sequence>MGVPTTQKALFILKESSPHVLGDHTVPRPGAHEVLVKVIACGLNLSDAVVMDPPFSKALVSSWPYIAGSDGSGVVVEVGTDVTNLKLGDRILFQGNSRDPLRSSTFQQYAVIDAQLTAVIPENITFEQAASIPLALTTDITGLYNQSPTPQNLGLHYKPVWEPEGATAYASTPAFIVGGASSLGQYAIQLAKMAGHSPIITTASLRNEAHLISLGATHVLDRSRSNESILGELPKLTNGKPIKFAFVTVVFSHDSCRLARDALAPGGDLLTAAPGPALLPEDVANPGHGKRVAYGHGSPHLPHTRDICIDLFKHLTEWLERGSLKPNPVEVLPNGLAGVAEGLARIKAQTVSGMKLIARPHDTPNL</sequence>
<evidence type="ECO:0000313" key="3">
    <source>
        <dbReference type="Proteomes" id="UP001215151"/>
    </source>
</evidence>
<reference evidence="2" key="1">
    <citation type="submission" date="2022-11" db="EMBL/GenBank/DDBJ databases">
        <title>Genome Sequence of Cubamyces cubensis.</title>
        <authorList>
            <person name="Buettner E."/>
        </authorList>
    </citation>
    <scope>NUCLEOTIDE SEQUENCE</scope>
    <source>
        <strain evidence="2">MPL-01</strain>
    </source>
</reference>
<feature type="domain" description="Enoyl reductase (ER)" evidence="1">
    <location>
        <begin position="19"/>
        <end position="358"/>
    </location>
</feature>
<gene>
    <name evidence="2" type="ORF">ONZ51_g9521</name>
</gene>
<dbReference type="InterPro" id="IPR013149">
    <property type="entry name" value="ADH-like_C"/>
</dbReference>
<dbReference type="Pfam" id="PF08240">
    <property type="entry name" value="ADH_N"/>
    <property type="match status" value="1"/>
</dbReference>
<dbReference type="Proteomes" id="UP001215151">
    <property type="component" value="Unassembled WGS sequence"/>
</dbReference>
<dbReference type="InterPro" id="IPR036291">
    <property type="entry name" value="NAD(P)-bd_dom_sf"/>
</dbReference>
<dbReference type="InterPro" id="IPR020843">
    <property type="entry name" value="ER"/>
</dbReference>
<organism evidence="2 3">
    <name type="scientific">Trametes cubensis</name>
    <dbReference type="NCBI Taxonomy" id="1111947"/>
    <lineage>
        <taxon>Eukaryota</taxon>
        <taxon>Fungi</taxon>
        <taxon>Dikarya</taxon>
        <taxon>Basidiomycota</taxon>
        <taxon>Agaricomycotina</taxon>
        <taxon>Agaricomycetes</taxon>
        <taxon>Polyporales</taxon>
        <taxon>Polyporaceae</taxon>
        <taxon>Trametes</taxon>
    </lineage>
</organism>
<dbReference type="Gene3D" id="3.40.50.720">
    <property type="entry name" value="NAD(P)-binding Rossmann-like Domain"/>
    <property type="match status" value="1"/>
</dbReference>
<dbReference type="EMBL" id="JAPEVG010000328">
    <property type="protein sequence ID" value="KAJ8468614.1"/>
    <property type="molecule type" value="Genomic_DNA"/>
</dbReference>